<dbReference type="SUPFAM" id="SSF52540">
    <property type="entry name" value="P-loop containing nucleoside triphosphate hydrolases"/>
    <property type="match status" value="2"/>
</dbReference>
<dbReference type="PROSITE" id="PS51379">
    <property type="entry name" value="4FE4S_FER_2"/>
    <property type="match status" value="1"/>
</dbReference>
<evidence type="ECO:0000256" key="1">
    <source>
        <dbReference type="ARBA" id="ARBA00022741"/>
    </source>
</evidence>
<protein>
    <submittedName>
        <fullName evidence="5">Ribosome biogenesis/translation initiation ATPase RLI</fullName>
    </submittedName>
</protein>
<evidence type="ECO:0000313" key="6">
    <source>
        <dbReference type="Proteomes" id="UP000240322"/>
    </source>
</evidence>
<dbReference type="PRINTS" id="PR01868">
    <property type="entry name" value="ABCEFAMILY"/>
</dbReference>
<dbReference type="SUPFAM" id="SSF54862">
    <property type="entry name" value="4Fe-4S ferredoxins"/>
    <property type="match status" value="1"/>
</dbReference>
<dbReference type="Gene3D" id="3.40.50.300">
    <property type="entry name" value="P-loop containing nucleotide triphosphate hydrolases"/>
    <property type="match status" value="2"/>
</dbReference>
<dbReference type="FunFam" id="3.40.50.300:FF:001546">
    <property type="entry name" value="RNase L inhibitor homolog"/>
    <property type="match status" value="1"/>
</dbReference>
<dbReference type="Pfam" id="PF00037">
    <property type="entry name" value="Fer4"/>
    <property type="match status" value="1"/>
</dbReference>
<dbReference type="PROSITE" id="PS00198">
    <property type="entry name" value="4FE4S_FER_1"/>
    <property type="match status" value="1"/>
</dbReference>
<dbReference type="PROSITE" id="PS00211">
    <property type="entry name" value="ABC_TRANSPORTER_1"/>
    <property type="match status" value="1"/>
</dbReference>
<dbReference type="InterPro" id="IPR017896">
    <property type="entry name" value="4Fe4S_Fe-S-bd"/>
</dbReference>
<dbReference type="InterPro" id="IPR003439">
    <property type="entry name" value="ABC_transporter-like_ATP-bd"/>
</dbReference>
<dbReference type="InterPro" id="IPR013283">
    <property type="entry name" value="RLI1"/>
</dbReference>
<dbReference type="InterPro" id="IPR003593">
    <property type="entry name" value="AAA+_ATPase"/>
</dbReference>
<feature type="domain" description="ABC transporter" evidence="3">
    <location>
        <begin position="327"/>
        <end position="546"/>
    </location>
</feature>
<gene>
    <name evidence="5" type="ORF">B9Q03_05275</name>
</gene>
<sequence length="593" mass="66263">MRIAAVETEQCRPEKCDNLCIRVCPVERTKPETIVIDKTTGKAKIDENLCIGCGICVNKCPFSAISVLNLPDEWSTTVVHKYPTSGFVLFWLPTPKKGSVLGIIGKNGAGKTTALKILSGELIPNLGSDNNATKSVVDFFRGKELQRYFSGLYSGNLRVAVKPQYLDQLRTQQTVKEYLDGKLGSPLIDEFSLSSVLSSRLDELSGGELQKVVIVKTIESEADAYFFDEPASFLDVKDRLIMGKAVRRLASLGKYVLVVEHDLVVLDYLADYITIVYGEPGAYGYVSNYYGVRNGINYMLLGYLPDINMRLRADQIVFYKHAAKAFIQSEEAFSWGAMSVSYDNGFKLTIQPGVAYNGKVVGILGENGVGKTTFIKQIHSVLNKEYYKGRKLTVSYKPQTLRPNFEGTVEELFNLRKEALEDEVFVTDVYEPLRIKKLSQKSVKELSGGELQRVAVTFNLAIPADIYLLDEPSAYLDVEERLAVSKAIRRTVENRNKVAFVIDHDLAMIDYVSDYLIVVDGVPGVQGNVHPPTSLKDGLNEFLRRVNITFRRDPETGRPRANKEDSFLDRQQKSVGEYFYESSIVEPSAEATN</sequence>
<feature type="domain" description="ABC transporter" evidence="3">
    <location>
        <begin position="68"/>
        <end position="302"/>
    </location>
</feature>
<dbReference type="InterPro" id="IPR017871">
    <property type="entry name" value="ABC_transporter-like_CS"/>
</dbReference>
<dbReference type="Pfam" id="PF04068">
    <property type="entry name" value="Fer4_RLI"/>
    <property type="match status" value="1"/>
</dbReference>
<dbReference type="EMBL" id="NEXE01000037">
    <property type="protein sequence ID" value="PSN91038.1"/>
    <property type="molecule type" value="Genomic_DNA"/>
</dbReference>
<keyword evidence="2" id="KW-0067">ATP-binding</keyword>
<accession>A0A2R6AXM4</accession>
<dbReference type="AlphaFoldDB" id="A0A2R6AXM4"/>
<name>A0A2R6AXM4_9ARCH</name>
<dbReference type="GO" id="GO:0016887">
    <property type="term" value="F:ATP hydrolysis activity"/>
    <property type="evidence" value="ECO:0007669"/>
    <property type="project" value="InterPro"/>
</dbReference>
<comment type="caution">
    <text evidence="5">The sequence shown here is derived from an EMBL/GenBank/DDBJ whole genome shotgun (WGS) entry which is preliminary data.</text>
</comment>
<dbReference type="GO" id="GO:0016491">
    <property type="term" value="F:oxidoreductase activity"/>
    <property type="evidence" value="ECO:0007669"/>
    <property type="project" value="UniProtKB-ARBA"/>
</dbReference>
<dbReference type="GO" id="GO:0005524">
    <property type="term" value="F:ATP binding"/>
    <property type="evidence" value="ECO:0007669"/>
    <property type="project" value="UniProtKB-KW"/>
</dbReference>
<evidence type="ECO:0000256" key="2">
    <source>
        <dbReference type="ARBA" id="ARBA00022840"/>
    </source>
</evidence>
<evidence type="ECO:0000259" key="3">
    <source>
        <dbReference type="PROSITE" id="PS50893"/>
    </source>
</evidence>
<evidence type="ECO:0000313" key="5">
    <source>
        <dbReference type="EMBL" id="PSN91038.1"/>
    </source>
</evidence>
<dbReference type="Proteomes" id="UP000240322">
    <property type="component" value="Unassembled WGS sequence"/>
</dbReference>
<dbReference type="Pfam" id="PF00005">
    <property type="entry name" value="ABC_tran"/>
    <property type="match status" value="2"/>
</dbReference>
<dbReference type="PANTHER" id="PTHR19248">
    <property type="entry name" value="ATP-BINDING TRANSPORT PROTEIN-RELATED"/>
    <property type="match status" value="1"/>
</dbReference>
<dbReference type="InterPro" id="IPR027417">
    <property type="entry name" value="P-loop_NTPase"/>
</dbReference>
<dbReference type="InterPro" id="IPR017900">
    <property type="entry name" value="4Fe4S_Fe_S_CS"/>
</dbReference>
<dbReference type="PROSITE" id="PS50893">
    <property type="entry name" value="ABC_TRANSPORTER_2"/>
    <property type="match status" value="2"/>
</dbReference>
<reference evidence="5 6" key="1">
    <citation type="submission" date="2017-04" db="EMBL/GenBank/DDBJ databases">
        <title>Novel microbial lineages endemic to geothermal iron-oxide mats fill important gaps in the evolutionary history of Archaea.</title>
        <authorList>
            <person name="Jay Z.J."/>
            <person name="Beam J.P."/>
            <person name="Dlakic M."/>
            <person name="Rusch D.B."/>
            <person name="Kozubal M.A."/>
            <person name="Inskeep W.P."/>
        </authorList>
    </citation>
    <scope>NUCLEOTIDE SEQUENCE [LARGE SCALE GENOMIC DNA]</scope>
    <source>
        <strain evidence="5">OSP_D</strain>
    </source>
</reference>
<feature type="domain" description="4Fe-4S ferredoxin-type" evidence="4">
    <location>
        <begin position="41"/>
        <end position="70"/>
    </location>
</feature>
<proteinExistence type="predicted"/>
<dbReference type="SMART" id="SM00382">
    <property type="entry name" value="AAA"/>
    <property type="match status" value="2"/>
</dbReference>
<keyword evidence="1" id="KW-0547">Nucleotide-binding</keyword>
<dbReference type="InterPro" id="IPR007209">
    <property type="entry name" value="RNaseL-inhib-like_metal-bd_dom"/>
</dbReference>
<evidence type="ECO:0000259" key="4">
    <source>
        <dbReference type="PROSITE" id="PS51379"/>
    </source>
</evidence>
<dbReference type="NCBIfam" id="NF009945">
    <property type="entry name" value="PRK13409.1"/>
    <property type="match status" value="1"/>
</dbReference>
<organism evidence="5 6">
    <name type="scientific">Candidatus Marsarchaeota G2 archaeon OSP_D</name>
    <dbReference type="NCBI Taxonomy" id="1978157"/>
    <lineage>
        <taxon>Archaea</taxon>
        <taxon>Candidatus Marsarchaeota</taxon>
        <taxon>Candidatus Marsarchaeota group 2</taxon>
    </lineage>
</organism>